<keyword evidence="6 8" id="KW-0472">Membrane</keyword>
<comment type="caution">
    <text evidence="9">The sequence shown here is derived from an EMBL/GenBank/DDBJ whole genome shotgun (WGS) entry which is preliminary data.</text>
</comment>
<dbReference type="EMBL" id="QOIP01000001">
    <property type="protein sequence ID" value="RLU26299.1"/>
    <property type="molecule type" value="Genomic_DNA"/>
</dbReference>
<feature type="transmembrane region" description="Helical" evidence="8">
    <location>
        <begin position="408"/>
        <end position="428"/>
    </location>
</feature>
<reference evidence="9 10" key="1">
    <citation type="journal article" date="2018" name="Genome Res.">
        <title>The genomic architecture and molecular evolution of ant odorant receptors.</title>
        <authorList>
            <person name="McKenzie S.K."/>
            <person name="Kronauer D.J.C."/>
        </authorList>
    </citation>
    <scope>NUCLEOTIDE SEQUENCE [LARGE SCALE GENOMIC DNA]</scope>
    <source>
        <strain evidence="9">Clonal line C1</strain>
    </source>
</reference>
<accession>A0A3L8E274</accession>
<evidence type="ECO:0000256" key="5">
    <source>
        <dbReference type="ARBA" id="ARBA00022989"/>
    </source>
</evidence>
<proteinExistence type="inferred from homology"/>
<dbReference type="InterPro" id="IPR009318">
    <property type="entry name" value="Gustatory_rcpt"/>
</dbReference>
<feature type="transmembrane region" description="Helical" evidence="8">
    <location>
        <begin position="295"/>
        <end position="316"/>
    </location>
</feature>
<feature type="transmembrane region" description="Helical" evidence="8">
    <location>
        <begin position="144"/>
        <end position="170"/>
    </location>
</feature>
<keyword evidence="5 8" id="KW-1133">Transmembrane helix</keyword>
<dbReference type="Pfam" id="PF06151">
    <property type="entry name" value="Trehalose_recp"/>
    <property type="match status" value="1"/>
</dbReference>
<dbReference type="OrthoDB" id="5800391at2759"/>
<keyword evidence="3" id="KW-1003">Cell membrane</keyword>
<evidence type="ECO:0000256" key="6">
    <source>
        <dbReference type="ARBA" id="ARBA00023136"/>
    </source>
</evidence>
<dbReference type="Proteomes" id="UP000279307">
    <property type="component" value="Chromosome 1"/>
</dbReference>
<organism evidence="9 10">
    <name type="scientific">Ooceraea biroi</name>
    <name type="common">Clonal raider ant</name>
    <name type="synonym">Cerapachys biroi</name>
    <dbReference type="NCBI Taxonomy" id="2015173"/>
    <lineage>
        <taxon>Eukaryota</taxon>
        <taxon>Metazoa</taxon>
        <taxon>Ecdysozoa</taxon>
        <taxon>Arthropoda</taxon>
        <taxon>Hexapoda</taxon>
        <taxon>Insecta</taxon>
        <taxon>Pterygota</taxon>
        <taxon>Neoptera</taxon>
        <taxon>Endopterygota</taxon>
        <taxon>Hymenoptera</taxon>
        <taxon>Apocrita</taxon>
        <taxon>Aculeata</taxon>
        <taxon>Formicoidea</taxon>
        <taxon>Formicidae</taxon>
        <taxon>Dorylinae</taxon>
        <taxon>Ooceraea</taxon>
    </lineage>
</organism>
<dbReference type="AlphaFoldDB" id="A0A3L8E274"/>
<evidence type="ECO:0000256" key="2">
    <source>
        <dbReference type="ARBA" id="ARBA00005327"/>
    </source>
</evidence>
<evidence type="ECO:0000256" key="1">
    <source>
        <dbReference type="ARBA" id="ARBA00004651"/>
    </source>
</evidence>
<evidence type="ECO:0000256" key="7">
    <source>
        <dbReference type="ARBA" id="ARBA00023170"/>
    </source>
</evidence>
<gene>
    <name evidence="9" type="ORF">DMN91_000093</name>
</gene>
<dbReference type="GO" id="GO:0005886">
    <property type="term" value="C:plasma membrane"/>
    <property type="evidence" value="ECO:0007669"/>
    <property type="project" value="UniProtKB-SubCell"/>
</dbReference>
<evidence type="ECO:0000313" key="9">
    <source>
        <dbReference type="EMBL" id="RLU26299.1"/>
    </source>
</evidence>
<keyword evidence="4 8" id="KW-0812">Transmembrane</keyword>
<comment type="subcellular location">
    <subcellularLocation>
        <location evidence="1">Cell membrane</location>
        <topology evidence="1">Multi-pass membrane protein</topology>
    </subcellularLocation>
</comment>
<evidence type="ECO:0000313" key="10">
    <source>
        <dbReference type="Proteomes" id="UP000279307"/>
    </source>
</evidence>
<comment type="similarity">
    <text evidence="2">Belongs to the insect chemoreceptor superfamily. Gustatory receptor (GR) family. Gr5a subfamily.</text>
</comment>
<dbReference type="PANTHER" id="PTHR21421:SF29">
    <property type="entry name" value="GUSTATORY RECEPTOR 5A FOR TREHALOSE-RELATED"/>
    <property type="match status" value="1"/>
</dbReference>
<evidence type="ECO:0000256" key="3">
    <source>
        <dbReference type="ARBA" id="ARBA00022475"/>
    </source>
</evidence>
<evidence type="ECO:0000256" key="4">
    <source>
        <dbReference type="ARBA" id="ARBA00022692"/>
    </source>
</evidence>
<evidence type="ECO:0000256" key="8">
    <source>
        <dbReference type="SAM" id="Phobius"/>
    </source>
</evidence>
<protein>
    <submittedName>
        <fullName evidence="9">ObirGr2</fullName>
    </submittedName>
</protein>
<sequence length="505" mass="57218">MANNFALREMKLNNGMVDSLNINLLPKEACHDAMMLKTKRMLTASSKRNSATGQKLPFLIRQRKDRIKEMETEFSQSFPPGPPKTQSFFRSSFRNEHFSSASNNDPESFHCAIGPVLVLAQFFGVLPVSGVLRPTPLKMKFVKFSFLTFYAASITATVLVMAILSIIHMIRTLNAKTFAVKGGIAAAMSGAMFYGNCMMGLILFFWLSPRWVTLQRDWRSMEQFIDSNKMQRPKLRWRLYAISSTILFLAVIEHILSIAVNAEKHDYKKGSENATFQDFLQIYCENSHAFILDTVAYNFALGMLIFIVSKLATFTWNFTDVFVMMVATGLAERYKMLNKDVMNSTSKHRNAIDWSGYREDYAALSCMVKKVDSDIAPIILLSFANNLYFICLQLLNGLSKSENSILDNVYFFGSFIFLVGRTVTVTLLTSRINDQSKLVLPALYNCSASTYNVETERLIYLLTTDEIALTGLRFFSITRNFMLAVASAIVTYEIVLLQFNVSTKT</sequence>
<dbReference type="GO" id="GO:0033041">
    <property type="term" value="F:sweet taste receptor activity"/>
    <property type="evidence" value="ECO:0007669"/>
    <property type="project" value="TreeGrafter"/>
</dbReference>
<keyword evidence="7" id="KW-0675">Receptor</keyword>
<dbReference type="PANTHER" id="PTHR21421">
    <property type="entry name" value="GUSTATORY RECEPTOR"/>
    <property type="match status" value="1"/>
</dbReference>
<feature type="transmembrane region" description="Helical" evidence="8">
    <location>
        <begin position="481"/>
        <end position="501"/>
    </location>
</feature>
<feature type="transmembrane region" description="Helical" evidence="8">
    <location>
        <begin position="375"/>
        <end position="396"/>
    </location>
</feature>
<feature type="transmembrane region" description="Helical" evidence="8">
    <location>
        <begin position="182"/>
        <end position="207"/>
    </location>
</feature>
<name>A0A3L8E274_OOCBI</name>
<feature type="transmembrane region" description="Helical" evidence="8">
    <location>
        <begin position="239"/>
        <end position="260"/>
    </location>
</feature>